<feature type="transmembrane region" description="Helical" evidence="2">
    <location>
        <begin position="142"/>
        <end position="160"/>
    </location>
</feature>
<dbReference type="GO" id="GO:0009507">
    <property type="term" value="C:chloroplast"/>
    <property type="evidence" value="ECO:0007669"/>
    <property type="project" value="TreeGrafter"/>
</dbReference>
<feature type="compositionally biased region" description="Low complexity" evidence="1">
    <location>
        <begin position="49"/>
        <end position="63"/>
    </location>
</feature>
<dbReference type="Proteomes" id="UP000743370">
    <property type="component" value="Unassembled WGS sequence"/>
</dbReference>
<organism evidence="3 4">
    <name type="scientific">Phaseolus angularis</name>
    <name type="common">Azuki bean</name>
    <name type="synonym">Vigna angularis</name>
    <dbReference type="NCBI Taxonomy" id="3914"/>
    <lineage>
        <taxon>Eukaryota</taxon>
        <taxon>Viridiplantae</taxon>
        <taxon>Streptophyta</taxon>
        <taxon>Embryophyta</taxon>
        <taxon>Tracheophyta</taxon>
        <taxon>Spermatophyta</taxon>
        <taxon>Magnoliopsida</taxon>
        <taxon>eudicotyledons</taxon>
        <taxon>Gunneridae</taxon>
        <taxon>Pentapetalae</taxon>
        <taxon>rosids</taxon>
        <taxon>fabids</taxon>
        <taxon>Fabales</taxon>
        <taxon>Fabaceae</taxon>
        <taxon>Papilionoideae</taxon>
        <taxon>50 kb inversion clade</taxon>
        <taxon>NPAAA clade</taxon>
        <taxon>indigoferoid/millettioid clade</taxon>
        <taxon>Phaseoleae</taxon>
        <taxon>Vigna</taxon>
    </lineage>
</organism>
<evidence type="ECO:0000256" key="2">
    <source>
        <dbReference type="SAM" id="Phobius"/>
    </source>
</evidence>
<dbReference type="AlphaFoldDB" id="A0A8T0LBB5"/>
<evidence type="ECO:0000313" key="3">
    <source>
        <dbReference type="EMBL" id="KAG2408791.1"/>
    </source>
</evidence>
<feature type="region of interest" description="Disordered" evidence="1">
    <location>
        <begin position="49"/>
        <end position="115"/>
    </location>
</feature>
<protein>
    <recommendedName>
        <fullName evidence="5">Transmembrane protein</fullName>
    </recommendedName>
</protein>
<keyword evidence="2" id="KW-0472">Membrane</keyword>
<evidence type="ECO:0008006" key="5">
    <source>
        <dbReference type="Google" id="ProtNLM"/>
    </source>
</evidence>
<sequence>METISISPHSSSLIVLTRRSLPSTRHTQIFFPHRQGSLSFNPICCTTTDNNSSSNSSSSNTTNDDADSVQAPSATPVNPVELSFRKRSRRQARRQRERENGMQSTNRRVESPPKKWEDMTLSEKAVELYVGEKGALFWLNKFAYASIYIMIGGWIFFRFVGPAFNLYQLDGPPLSPTDVFKRFG</sequence>
<name>A0A8T0LBB5_PHAAN</name>
<dbReference type="PANTHER" id="PTHR36347">
    <property type="entry name" value="EXPRESSED PROTEIN"/>
    <property type="match status" value="1"/>
</dbReference>
<gene>
    <name evidence="3" type="ORF">HKW66_Vig0036130</name>
</gene>
<dbReference type="PANTHER" id="PTHR36347:SF1">
    <property type="entry name" value="EXPRESSED PROTEIN"/>
    <property type="match status" value="1"/>
</dbReference>
<evidence type="ECO:0000313" key="4">
    <source>
        <dbReference type="Proteomes" id="UP000743370"/>
    </source>
</evidence>
<comment type="caution">
    <text evidence="3">The sequence shown here is derived from an EMBL/GenBank/DDBJ whole genome shotgun (WGS) entry which is preliminary data.</text>
</comment>
<keyword evidence="2" id="KW-0812">Transmembrane</keyword>
<accession>A0A8T0LBB5</accession>
<dbReference type="EMBL" id="JABFOF010000001">
    <property type="protein sequence ID" value="KAG2408791.1"/>
    <property type="molecule type" value="Genomic_DNA"/>
</dbReference>
<evidence type="ECO:0000256" key="1">
    <source>
        <dbReference type="SAM" id="MobiDB-lite"/>
    </source>
</evidence>
<keyword evidence="2" id="KW-1133">Transmembrane helix</keyword>
<proteinExistence type="predicted"/>
<reference evidence="3 4" key="1">
    <citation type="submission" date="2020-05" db="EMBL/GenBank/DDBJ databases">
        <title>Vigna angularis (adzuki bean) Var. LongXiaoDou No. 4 denovo assembly.</title>
        <authorList>
            <person name="Xiang H."/>
        </authorList>
    </citation>
    <scope>NUCLEOTIDE SEQUENCE [LARGE SCALE GENOMIC DNA]</scope>
    <source>
        <tissue evidence="3">Leaf</tissue>
    </source>
</reference>